<dbReference type="FunFam" id="3.80.10.10:FF:000296">
    <property type="entry name" value="mRNA export factor MEX67"/>
    <property type="match status" value="1"/>
</dbReference>
<evidence type="ECO:0000256" key="7">
    <source>
        <dbReference type="ARBA" id="ARBA00022816"/>
    </source>
</evidence>
<dbReference type="SUPFAM" id="SSF52058">
    <property type="entry name" value="L domain-like"/>
    <property type="match status" value="1"/>
</dbReference>
<gene>
    <name evidence="14" type="ORF">NKR19_g2316</name>
</gene>
<dbReference type="GO" id="GO:0016973">
    <property type="term" value="P:poly(A)+ mRNA export from nucleus"/>
    <property type="evidence" value="ECO:0007669"/>
    <property type="project" value="TreeGrafter"/>
</dbReference>
<dbReference type="Pfam" id="PF24048">
    <property type="entry name" value="LRR_NXF1-5"/>
    <property type="match status" value="1"/>
</dbReference>
<keyword evidence="15" id="KW-1185">Reference proteome</keyword>
<dbReference type="SUPFAM" id="SSF46934">
    <property type="entry name" value="UBA-like"/>
    <property type="match status" value="1"/>
</dbReference>
<evidence type="ECO:0000256" key="4">
    <source>
        <dbReference type="ARBA" id="ARBA00022490"/>
    </source>
</evidence>
<evidence type="ECO:0000256" key="9">
    <source>
        <dbReference type="ARBA" id="ARBA00055253"/>
    </source>
</evidence>
<feature type="domain" description="NTF2" evidence="12">
    <location>
        <begin position="397"/>
        <end position="568"/>
    </location>
</feature>
<feature type="domain" description="TAP-C" evidence="13">
    <location>
        <begin position="587"/>
        <end position="640"/>
    </location>
</feature>
<dbReference type="InterPro" id="IPR001611">
    <property type="entry name" value="Leu-rich_rpt"/>
</dbReference>
<keyword evidence="5" id="KW-0433">Leucine-rich repeat</keyword>
<dbReference type="GO" id="GO:0042272">
    <property type="term" value="C:nuclear RNA export factor complex"/>
    <property type="evidence" value="ECO:0007669"/>
    <property type="project" value="UniProtKB-ARBA"/>
</dbReference>
<feature type="region of interest" description="Disordered" evidence="11">
    <location>
        <begin position="1"/>
        <end position="77"/>
    </location>
</feature>
<evidence type="ECO:0000313" key="14">
    <source>
        <dbReference type="EMBL" id="KAJ9161377.1"/>
    </source>
</evidence>
<reference evidence="14" key="1">
    <citation type="submission" date="2022-07" db="EMBL/GenBank/DDBJ databases">
        <title>Fungi with potential for degradation of polypropylene.</title>
        <authorList>
            <person name="Gostincar C."/>
        </authorList>
    </citation>
    <scope>NUCLEOTIDE SEQUENCE</scope>
    <source>
        <strain evidence="14">EXF-13287</strain>
    </source>
</reference>
<dbReference type="Gene3D" id="3.10.450.50">
    <property type="match status" value="1"/>
</dbReference>
<protein>
    <recommendedName>
        <fullName evidence="10">mRNA export factor MEX67</fullName>
    </recommendedName>
</protein>
<sequence>MAPPTGPRAGVSTTSSRGRGNTRGGGIQKRSAAPRTKIDRDGDIAMDAPARGGGVAGAPRGPARGRKSHQPTRTSARTAQNIAAYASKDLDLASGRGGRVSLSSSKARYAHTATLTVTGLDFSDNSDKRLAPFLSFLERKASKNQTKQITINKSVVDGNTLYIQVSKDDVPNFLHVDGFTYGPTSAKLAITESDKPWPHQKAQLSEEAARTKEQLKSILFARYNVDSRVLDLSALGQDPTLVSMGLFERSNTPEKAFKALVYISDGQFDSAKAKAEAIQGVSLANNGLSTIAPVFDLAEAFPQLKMLDLSNNKIENLRQLTRWRQRFRSLENLVMVNNPIETQEPNYKTELMQWFPNLQIFNGEQVRTAEEIAARDAATRPQPIPQAGSDFRDADGIAETFLRTFIPLYDSDRSMLLSTFYDEESRFTLSVVNNKVPTDAPVPAWQPYLKFSRNMSRITVDAARTQRLFEGSATISDLWKQLPATRHPDLVDQTKYIIDCHAIPGIADPTGQSPAGVGGLLITIHGQFEEADKDTQKTGMRSFSRTIVLGPGRPGRNAIRVVSDMLMLRAFTPVPLFAAAVGIDVQEQRKQMVIELTNRTKMTLEYSQMCLEGVAWDFDKALVAFEEKKAMLPPDAFIAA</sequence>
<dbReference type="SUPFAM" id="SSF54427">
    <property type="entry name" value="NTF2-like"/>
    <property type="match status" value="1"/>
</dbReference>
<keyword evidence="6" id="KW-0677">Repeat</keyword>
<keyword evidence="7" id="KW-0509">mRNA transport</keyword>
<dbReference type="InterPro" id="IPR032675">
    <property type="entry name" value="LRR_dom_sf"/>
</dbReference>
<dbReference type="InterPro" id="IPR009060">
    <property type="entry name" value="UBA-like_sf"/>
</dbReference>
<dbReference type="EMBL" id="JANBVN010000023">
    <property type="protein sequence ID" value="KAJ9161377.1"/>
    <property type="molecule type" value="Genomic_DNA"/>
</dbReference>
<dbReference type="Gene3D" id="1.10.8.10">
    <property type="entry name" value="DNA helicase RuvA subunit, C-terminal domain"/>
    <property type="match status" value="1"/>
</dbReference>
<name>A0AA38VN67_9PEZI</name>
<dbReference type="AlphaFoldDB" id="A0AA38VN67"/>
<dbReference type="SMART" id="SM00804">
    <property type="entry name" value="TAP_C"/>
    <property type="match status" value="1"/>
</dbReference>
<evidence type="ECO:0000259" key="12">
    <source>
        <dbReference type="PROSITE" id="PS50177"/>
    </source>
</evidence>
<comment type="subcellular location">
    <subcellularLocation>
        <location evidence="1">Nucleus</location>
    </subcellularLocation>
</comment>
<dbReference type="PANTHER" id="PTHR10662">
    <property type="entry name" value="NUCLEAR RNA EXPORT FACTOR"/>
    <property type="match status" value="1"/>
</dbReference>
<evidence type="ECO:0000256" key="5">
    <source>
        <dbReference type="ARBA" id="ARBA00022614"/>
    </source>
</evidence>
<evidence type="ECO:0000256" key="10">
    <source>
        <dbReference type="ARBA" id="ARBA00069694"/>
    </source>
</evidence>
<dbReference type="Pfam" id="PF03943">
    <property type="entry name" value="TAP_C"/>
    <property type="match status" value="1"/>
</dbReference>
<keyword evidence="4" id="KW-0963">Cytoplasm</keyword>
<evidence type="ECO:0000256" key="6">
    <source>
        <dbReference type="ARBA" id="ARBA00022737"/>
    </source>
</evidence>
<dbReference type="InterPro" id="IPR030217">
    <property type="entry name" value="NXF_fam"/>
</dbReference>
<accession>A0AA38VN67</accession>
<keyword evidence="3" id="KW-0813">Transport</keyword>
<dbReference type="FunFam" id="3.10.450.50:FF:000013">
    <property type="entry name" value="mRNA export factor mex67"/>
    <property type="match status" value="1"/>
</dbReference>
<dbReference type="PROSITE" id="PS51450">
    <property type="entry name" value="LRR"/>
    <property type="match status" value="1"/>
</dbReference>
<dbReference type="InterPro" id="IPR002075">
    <property type="entry name" value="NTF2_dom"/>
</dbReference>
<comment type="caution">
    <text evidence="14">The sequence shown here is derived from an EMBL/GenBank/DDBJ whole genome shotgun (WGS) entry which is preliminary data.</text>
</comment>
<dbReference type="InterPro" id="IPR005637">
    <property type="entry name" value="TAP_C_dom"/>
</dbReference>
<organism evidence="14 15">
    <name type="scientific">Coniochaeta hoffmannii</name>
    <dbReference type="NCBI Taxonomy" id="91930"/>
    <lineage>
        <taxon>Eukaryota</taxon>
        <taxon>Fungi</taxon>
        <taxon>Dikarya</taxon>
        <taxon>Ascomycota</taxon>
        <taxon>Pezizomycotina</taxon>
        <taxon>Sordariomycetes</taxon>
        <taxon>Sordariomycetidae</taxon>
        <taxon>Coniochaetales</taxon>
        <taxon>Coniochaetaceae</taxon>
        <taxon>Coniochaeta</taxon>
    </lineage>
</organism>
<evidence type="ECO:0000256" key="11">
    <source>
        <dbReference type="SAM" id="MobiDB-lite"/>
    </source>
</evidence>
<dbReference type="Proteomes" id="UP001174691">
    <property type="component" value="Unassembled WGS sequence"/>
</dbReference>
<comment type="function">
    <text evidence="9">Involved in the export of mRNA from the nucleus to the cytoplasm.</text>
</comment>
<evidence type="ECO:0000256" key="8">
    <source>
        <dbReference type="ARBA" id="ARBA00023242"/>
    </source>
</evidence>
<evidence type="ECO:0000313" key="15">
    <source>
        <dbReference type="Proteomes" id="UP001174691"/>
    </source>
</evidence>
<dbReference type="InterPro" id="IPR057125">
    <property type="entry name" value="NXF1/2/3/5-like_LRR"/>
</dbReference>
<evidence type="ECO:0000256" key="3">
    <source>
        <dbReference type="ARBA" id="ARBA00022448"/>
    </source>
</evidence>
<dbReference type="Pfam" id="PF22602">
    <property type="entry name" value="NXF_NTF2"/>
    <property type="match status" value="1"/>
</dbReference>
<feature type="compositionally biased region" description="Low complexity" evidence="11">
    <location>
        <begin position="10"/>
        <end position="19"/>
    </location>
</feature>
<dbReference type="FunFam" id="1.10.8.10:FF:000018">
    <property type="entry name" value="Nuclear RNA export factor 1"/>
    <property type="match status" value="1"/>
</dbReference>
<dbReference type="PROSITE" id="PS51281">
    <property type="entry name" value="TAP_C"/>
    <property type="match status" value="1"/>
</dbReference>
<keyword evidence="8" id="KW-0539">Nucleus</keyword>
<evidence type="ECO:0000256" key="1">
    <source>
        <dbReference type="ARBA" id="ARBA00004123"/>
    </source>
</evidence>
<dbReference type="Gene3D" id="3.80.10.10">
    <property type="entry name" value="Ribonuclease Inhibitor"/>
    <property type="match status" value="1"/>
</dbReference>
<dbReference type="GO" id="GO:0003723">
    <property type="term" value="F:RNA binding"/>
    <property type="evidence" value="ECO:0007669"/>
    <property type="project" value="TreeGrafter"/>
</dbReference>
<evidence type="ECO:0000256" key="2">
    <source>
        <dbReference type="ARBA" id="ARBA00009285"/>
    </source>
</evidence>
<proteinExistence type="inferred from homology"/>
<dbReference type="PROSITE" id="PS50177">
    <property type="entry name" value="NTF2_DOMAIN"/>
    <property type="match status" value="1"/>
</dbReference>
<dbReference type="CDD" id="cd14342">
    <property type="entry name" value="UBA_TAP-C"/>
    <property type="match status" value="1"/>
</dbReference>
<comment type="similarity">
    <text evidence="2">Belongs to the NXF family.</text>
</comment>
<evidence type="ECO:0000259" key="13">
    <source>
        <dbReference type="PROSITE" id="PS51281"/>
    </source>
</evidence>
<dbReference type="PANTHER" id="PTHR10662:SF22">
    <property type="entry name" value="NUCLEAR RNA EXPORT FACTOR 1"/>
    <property type="match status" value="1"/>
</dbReference>
<dbReference type="InterPro" id="IPR032710">
    <property type="entry name" value="NTF2-like_dom_sf"/>
</dbReference>
<dbReference type="InterPro" id="IPR018222">
    <property type="entry name" value="Nuclear_transport_factor_2_euk"/>
</dbReference>